<dbReference type="FunFam" id="3.80.10.10:FF:000770">
    <property type="entry name" value="Uncharacterized protein"/>
    <property type="match status" value="1"/>
</dbReference>
<evidence type="ECO:0000256" key="2">
    <source>
        <dbReference type="ARBA" id="ARBA00022729"/>
    </source>
</evidence>
<evidence type="ECO:0000256" key="3">
    <source>
        <dbReference type="ARBA" id="ARBA00022737"/>
    </source>
</evidence>
<dbReference type="Pfam" id="PF13855">
    <property type="entry name" value="LRR_8"/>
    <property type="match status" value="3"/>
</dbReference>
<dbReference type="SMART" id="SM00192">
    <property type="entry name" value="LDLa"/>
    <property type="match status" value="1"/>
</dbReference>
<dbReference type="SMART" id="SM00369">
    <property type="entry name" value="LRR_TYP"/>
    <property type="match status" value="8"/>
</dbReference>
<dbReference type="FunFam" id="4.10.400.10:FF:000176">
    <property type="entry name" value="CG32637-PA protein"/>
    <property type="match status" value="1"/>
</dbReference>
<protein>
    <recommendedName>
        <fullName evidence="8">LRRNT domain-containing protein</fullName>
    </recommendedName>
</protein>
<dbReference type="PANTHER" id="PTHR45712">
    <property type="entry name" value="AGAP008170-PA"/>
    <property type="match status" value="1"/>
</dbReference>
<dbReference type="Gene3D" id="3.80.10.10">
    <property type="entry name" value="Ribonuclease Inhibitor"/>
    <property type="match status" value="2"/>
</dbReference>
<evidence type="ECO:0000256" key="1">
    <source>
        <dbReference type="ARBA" id="ARBA00022614"/>
    </source>
</evidence>
<dbReference type="STRING" id="41427.A0A182J3W5"/>
<dbReference type="CDD" id="cd00112">
    <property type="entry name" value="LDLa"/>
    <property type="match status" value="1"/>
</dbReference>
<dbReference type="Gene3D" id="4.10.400.10">
    <property type="entry name" value="Low-density Lipoprotein Receptor"/>
    <property type="match status" value="1"/>
</dbReference>
<keyword evidence="5" id="KW-0325">Glycoprotein</keyword>
<dbReference type="PANTHER" id="PTHR45712:SF22">
    <property type="entry name" value="INSULIN-LIKE GROWTH FACTOR-BINDING PROTEIN COMPLEX ACID LABILE SUBUNIT"/>
    <property type="match status" value="1"/>
</dbReference>
<dbReference type="SMART" id="SM00365">
    <property type="entry name" value="LRR_SD22"/>
    <property type="match status" value="5"/>
</dbReference>
<dbReference type="PROSITE" id="PS01209">
    <property type="entry name" value="LDLRA_1"/>
    <property type="match status" value="1"/>
</dbReference>
<evidence type="ECO:0000256" key="6">
    <source>
        <dbReference type="PROSITE-ProRule" id="PRU00124"/>
    </source>
</evidence>
<reference evidence="7" key="1">
    <citation type="submission" date="2022-08" db="UniProtKB">
        <authorList>
            <consortium name="EnsemblMetazoa"/>
        </authorList>
    </citation>
    <scope>IDENTIFICATION</scope>
    <source>
        <strain evidence="7">EBRO</strain>
    </source>
</reference>
<keyword evidence="3" id="KW-0677">Repeat</keyword>
<evidence type="ECO:0000256" key="4">
    <source>
        <dbReference type="ARBA" id="ARBA00023157"/>
    </source>
</evidence>
<dbReference type="InterPro" id="IPR001611">
    <property type="entry name" value="Leu-rich_rpt"/>
</dbReference>
<dbReference type="InterPro" id="IPR050333">
    <property type="entry name" value="SLRP"/>
</dbReference>
<dbReference type="PROSITE" id="PS50068">
    <property type="entry name" value="LDLRA_2"/>
    <property type="match status" value="1"/>
</dbReference>
<dbReference type="VEuPathDB" id="VectorBase:AATE010852"/>
<dbReference type="PROSITE" id="PS51450">
    <property type="entry name" value="LRR"/>
    <property type="match status" value="2"/>
</dbReference>
<dbReference type="GO" id="GO:0004930">
    <property type="term" value="F:G protein-coupled receptor activity"/>
    <property type="evidence" value="ECO:0007669"/>
    <property type="project" value="InterPro"/>
</dbReference>
<dbReference type="SUPFAM" id="SSF57424">
    <property type="entry name" value="LDL receptor-like module"/>
    <property type="match status" value="1"/>
</dbReference>
<evidence type="ECO:0000313" key="7">
    <source>
        <dbReference type="EnsemblMetazoa" id="AATE010852-PA.1"/>
    </source>
</evidence>
<sequence>MKNVLGAGMELFVGFLFVSSIPISVDETSSGCCGHVFDFVLIQFILHCRVDGWLADGTTSRALVQPEAEHGRVLEQPVTNRNAVRVDATAGPDQGFRCEDGFFRCNGTLQCIEQSKNCNGFPDCDDGSDELECDDAVGRDYYDHLFRKQPAAINDHLPYTPCSWNDANNTCKCRGTDVLCDNKGLTAVPPSLFSENITLLDLTGNVFLELNMNVFQRLPKLSTLVLRHCSIERIEPVKLPSSIDALHLDQNALTVLPEDFFPSGTVLRILVLSGNRITQLTARNFLNLADLEELDLRDNLIDSLTEDVLQPLTGLRTLYLNGNRLRKLVPGMIPQLTALQTLSLAKNQIDAIEVGALDLPALEHLYLSENQLTVIRNDTFGNLTNLVGLFLNSNKITHFELDAFGGIGKLATLNLQGNKFDRIDRRVLENLSNLLHIHFTEFHHCKAALHVRVCEPKGDGISSNRHLLDNPVLRARYAPPLGDISLPAFLLASFHVPLRLMKRKIHAIRQPNRASIALSIGKHHFPAGATDFFLSSSVV</sequence>
<dbReference type="Pfam" id="PF00057">
    <property type="entry name" value="Ldl_recept_a"/>
    <property type="match status" value="1"/>
</dbReference>
<dbReference type="InterPro" id="IPR002172">
    <property type="entry name" value="LDrepeatLR_classA_rpt"/>
</dbReference>
<dbReference type="InterPro" id="IPR036055">
    <property type="entry name" value="LDL_receptor-like_sf"/>
</dbReference>
<dbReference type="InterPro" id="IPR003591">
    <property type="entry name" value="Leu-rich_rpt_typical-subtyp"/>
</dbReference>
<comment type="caution">
    <text evidence="6">Lacks conserved residue(s) required for the propagation of feature annotation.</text>
</comment>
<dbReference type="InterPro" id="IPR023415">
    <property type="entry name" value="LDLR_class-A_CS"/>
</dbReference>
<dbReference type="InterPro" id="IPR008112">
    <property type="entry name" value="Relaxin_rcpt"/>
</dbReference>
<feature type="disulfide bond" evidence="6">
    <location>
        <begin position="118"/>
        <end position="133"/>
    </location>
</feature>
<name>A0A182J3W5_ANOAO</name>
<dbReference type="GO" id="GO:0016020">
    <property type="term" value="C:membrane"/>
    <property type="evidence" value="ECO:0007669"/>
    <property type="project" value="InterPro"/>
</dbReference>
<accession>A0A182J3W5</accession>
<dbReference type="InterPro" id="IPR032675">
    <property type="entry name" value="LRR_dom_sf"/>
</dbReference>
<proteinExistence type="predicted"/>
<organism evidence="7">
    <name type="scientific">Anopheles atroparvus</name>
    <name type="common">European mosquito</name>
    <dbReference type="NCBI Taxonomy" id="41427"/>
    <lineage>
        <taxon>Eukaryota</taxon>
        <taxon>Metazoa</taxon>
        <taxon>Ecdysozoa</taxon>
        <taxon>Arthropoda</taxon>
        <taxon>Hexapoda</taxon>
        <taxon>Insecta</taxon>
        <taxon>Pterygota</taxon>
        <taxon>Neoptera</taxon>
        <taxon>Endopterygota</taxon>
        <taxon>Diptera</taxon>
        <taxon>Nematocera</taxon>
        <taxon>Culicoidea</taxon>
        <taxon>Culicidae</taxon>
        <taxon>Anophelinae</taxon>
        <taxon>Anopheles</taxon>
    </lineage>
</organism>
<dbReference type="SUPFAM" id="SSF52058">
    <property type="entry name" value="L domain-like"/>
    <property type="match status" value="1"/>
</dbReference>
<dbReference type="EnsemblMetazoa" id="AATE010852-RA">
    <property type="protein sequence ID" value="AATE010852-PA.1"/>
    <property type="gene ID" value="AATE010852"/>
</dbReference>
<dbReference type="PRINTS" id="PR01739">
    <property type="entry name" value="RELAXINR"/>
</dbReference>
<keyword evidence="2" id="KW-0732">Signal</keyword>
<keyword evidence="1" id="KW-0433">Leucine-rich repeat</keyword>
<evidence type="ECO:0000256" key="5">
    <source>
        <dbReference type="ARBA" id="ARBA00023180"/>
    </source>
</evidence>
<dbReference type="AlphaFoldDB" id="A0A182J3W5"/>
<evidence type="ECO:0008006" key="8">
    <source>
        <dbReference type="Google" id="ProtNLM"/>
    </source>
</evidence>
<keyword evidence="4 6" id="KW-1015">Disulfide bond</keyword>